<proteinExistence type="predicted"/>
<dbReference type="SUPFAM" id="SSF69318">
    <property type="entry name" value="Integrin alpha N-terminal domain"/>
    <property type="match status" value="1"/>
</dbReference>
<organism evidence="2 3">
    <name type="scientific">Rotaria magnacalcarata</name>
    <dbReference type="NCBI Taxonomy" id="392030"/>
    <lineage>
        <taxon>Eukaryota</taxon>
        <taxon>Metazoa</taxon>
        <taxon>Spiralia</taxon>
        <taxon>Gnathifera</taxon>
        <taxon>Rotifera</taxon>
        <taxon>Eurotatoria</taxon>
        <taxon>Bdelloidea</taxon>
        <taxon>Philodinida</taxon>
        <taxon>Philodinidae</taxon>
        <taxon>Rotaria</taxon>
    </lineage>
</organism>
<evidence type="ECO:0008006" key="4">
    <source>
        <dbReference type="Google" id="ProtNLM"/>
    </source>
</evidence>
<sequence length="107" mass="11183">LLGHGDGRLIAFVTYSTGIGSYPQCITIADLNYDGRLDIIIANGGTDNLGIFLGYGNGTFSDLMIYSTGNGSNPSSVAIGDFNSDSYADITVANVDTNSFGIFYGYG</sequence>
<dbReference type="PANTHER" id="PTHR46580">
    <property type="entry name" value="SENSOR KINASE-RELATED"/>
    <property type="match status" value="1"/>
</dbReference>
<feature type="non-terminal residue" evidence="2">
    <location>
        <position position="1"/>
    </location>
</feature>
<name>A0A8S2TFM3_9BILA</name>
<dbReference type="EMBL" id="CAJOBI010032332">
    <property type="protein sequence ID" value="CAF4279575.1"/>
    <property type="molecule type" value="Genomic_DNA"/>
</dbReference>
<dbReference type="InterPro" id="IPR028994">
    <property type="entry name" value="Integrin_alpha_N"/>
</dbReference>
<dbReference type="InterPro" id="IPR013517">
    <property type="entry name" value="FG-GAP"/>
</dbReference>
<protein>
    <recommendedName>
        <fullName evidence="4">VCBS repeat-containing protein</fullName>
    </recommendedName>
</protein>
<accession>A0A8S2TFM3</accession>
<dbReference type="Gene3D" id="2.130.10.130">
    <property type="entry name" value="Integrin alpha, N-terminal"/>
    <property type="match status" value="1"/>
</dbReference>
<dbReference type="Pfam" id="PF13517">
    <property type="entry name" value="FG-GAP_3"/>
    <property type="match status" value="1"/>
</dbReference>
<keyword evidence="1" id="KW-0732">Signal</keyword>
<dbReference type="Proteomes" id="UP000676336">
    <property type="component" value="Unassembled WGS sequence"/>
</dbReference>
<evidence type="ECO:0000256" key="1">
    <source>
        <dbReference type="ARBA" id="ARBA00022729"/>
    </source>
</evidence>
<comment type="caution">
    <text evidence="2">The sequence shown here is derived from an EMBL/GenBank/DDBJ whole genome shotgun (WGS) entry which is preliminary data.</text>
</comment>
<feature type="non-terminal residue" evidence="2">
    <location>
        <position position="107"/>
    </location>
</feature>
<evidence type="ECO:0000313" key="2">
    <source>
        <dbReference type="EMBL" id="CAF4279575.1"/>
    </source>
</evidence>
<gene>
    <name evidence="2" type="ORF">SMN809_LOCUS25196</name>
</gene>
<reference evidence="2" key="1">
    <citation type="submission" date="2021-02" db="EMBL/GenBank/DDBJ databases">
        <authorList>
            <person name="Nowell W R."/>
        </authorList>
    </citation>
    <scope>NUCLEOTIDE SEQUENCE</scope>
</reference>
<dbReference type="AlphaFoldDB" id="A0A8S2TFM3"/>
<evidence type="ECO:0000313" key="3">
    <source>
        <dbReference type="Proteomes" id="UP000676336"/>
    </source>
</evidence>